<organism evidence="2">
    <name type="scientific">hydrothermal vent metagenome</name>
    <dbReference type="NCBI Taxonomy" id="652676"/>
    <lineage>
        <taxon>unclassified sequences</taxon>
        <taxon>metagenomes</taxon>
        <taxon>ecological metagenomes</taxon>
    </lineage>
</organism>
<dbReference type="AlphaFoldDB" id="A0A3B0XTZ2"/>
<name>A0A3B0XTZ2_9ZZZZ</name>
<dbReference type="EMBL" id="UOFL01000032">
    <property type="protein sequence ID" value="VAW71825.1"/>
    <property type="molecule type" value="Genomic_DNA"/>
</dbReference>
<protein>
    <submittedName>
        <fullName evidence="2">Uncharacterized protein</fullName>
    </submittedName>
</protein>
<reference evidence="2" key="1">
    <citation type="submission" date="2018-06" db="EMBL/GenBank/DDBJ databases">
        <authorList>
            <person name="Zhirakovskaya E."/>
        </authorList>
    </citation>
    <scope>NUCLEOTIDE SEQUENCE</scope>
</reference>
<evidence type="ECO:0000313" key="2">
    <source>
        <dbReference type="EMBL" id="VAW71825.1"/>
    </source>
</evidence>
<accession>A0A3B0XTZ2</accession>
<sequence length="57" mass="6619">MKLKDIFDYIAQDNQDAAEKVVNGIYDRAQILLQHPAAGYVYEHEAEEEIRILLYGH</sequence>
<dbReference type="Gene3D" id="3.30.2310.20">
    <property type="entry name" value="RelE-like"/>
    <property type="match status" value="1"/>
</dbReference>
<dbReference type="Pfam" id="PF05016">
    <property type="entry name" value="ParE_toxin"/>
    <property type="match status" value="1"/>
</dbReference>
<dbReference type="InterPro" id="IPR035093">
    <property type="entry name" value="RelE/ParE_toxin_dom_sf"/>
</dbReference>
<gene>
    <name evidence="2" type="ORF">MNBD_GAMMA12-862</name>
</gene>
<proteinExistence type="predicted"/>
<keyword evidence="1" id="KW-1277">Toxin-antitoxin system</keyword>
<evidence type="ECO:0000256" key="1">
    <source>
        <dbReference type="ARBA" id="ARBA00022649"/>
    </source>
</evidence>
<dbReference type="InterPro" id="IPR007712">
    <property type="entry name" value="RelE/ParE_toxin"/>
</dbReference>